<dbReference type="Proteomes" id="UP001236657">
    <property type="component" value="Chromosome"/>
</dbReference>
<gene>
    <name evidence="1" type="ORF">RCF98_08935</name>
</gene>
<evidence type="ECO:0000313" key="2">
    <source>
        <dbReference type="Proteomes" id="UP001236657"/>
    </source>
</evidence>
<sequence length="356" mass="37237">MQKTVFSSLPPAAADRVAEVLAQYATTQATTHDFIYQTLTASQAYASDEEVKATLADICDTIDAIDAAYRDIQTYKQKGLSLDIWLRDGLQAAVGHLPQAEQDQVADAVRTAMNANNHALLNTLSDGAAGTNQATDVVAKGFADLNKNVFGLELREDIKVNALLNAMALETIQVHGDKENTAAAAYFASSLGDATDSNFKKVVVTAVEIAKKKQLLPDALSNVSTVEMAAIVDKGLTGVKVAHKVATGEVDPVAAVEYLIDRTAARVKAVVDTTCRTVGNKVGATIGGMIGSIFGPVGTALGTAVGGYVGEQAGQKVAVFINKGVEKVATVAKSVVRSVDKAVSSAWNSAKLWLLG</sequence>
<proteinExistence type="predicted"/>
<reference evidence="1 2" key="1">
    <citation type="submission" date="2023-08" db="EMBL/GenBank/DDBJ databases">
        <title>New molecular markers tilS and rpoB for phylogenetic and monitoring studies of the genus Thiothrix biodiversity.</title>
        <authorList>
            <person name="Ravin N.V."/>
            <person name="Smolyakov D."/>
            <person name="Markov N.D."/>
            <person name="Beletsky A.V."/>
            <person name="Mardanov A.V."/>
            <person name="Rudenko T.S."/>
            <person name="Grabovich M.Y."/>
        </authorList>
    </citation>
    <scope>NUCLEOTIDE SEQUENCE [LARGE SCALE GENOMIC DNA]</scope>
    <source>
        <strain evidence="1 2">MK1</strain>
    </source>
</reference>
<name>A0ABY9MK95_9GAMM</name>
<dbReference type="RefSeq" id="WP_308893109.1">
    <property type="nucleotide sequence ID" value="NZ_CP133218.1"/>
</dbReference>
<evidence type="ECO:0000313" key="1">
    <source>
        <dbReference type="EMBL" id="WML89099.1"/>
    </source>
</evidence>
<protein>
    <recommendedName>
        <fullName evidence="3">Glycine zipper domain-containing protein</fullName>
    </recommendedName>
</protein>
<keyword evidence="2" id="KW-1185">Reference proteome</keyword>
<organism evidence="1 2">
    <name type="scientific">Thiothrix lacustris</name>
    <dbReference type="NCBI Taxonomy" id="525917"/>
    <lineage>
        <taxon>Bacteria</taxon>
        <taxon>Pseudomonadati</taxon>
        <taxon>Pseudomonadota</taxon>
        <taxon>Gammaproteobacteria</taxon>
        <taxon>Thiotrichales</taxon>
        <taxon>Thiotrichaceae</taxon>
        <taxon>Thiothrix</taxon>
    </lineage>
</organism>
<accession>A0ABY9MK95</accession>
<evidence type="ECO:0008006" key="3">
    <source>
        <dbReference type="Google" id="ProtNLM"/>
    </source>
</evidence>
<dbReference type="EMBL" id="CP133218">
    <property type="protein sequence ID" value="WML89099.1"/>
    <property type="molecule type" value="Genomic_DNA"/>
</dbReference>